<name>A0A939BT00_9ACTN</name>
<accession>A0A939BT00</accession>
<dbReference type="EMBL" id="JAERTX010000007">
    <property type="protein sequence ID" value="MBM9460149.1"/>
    <property type="molecule type" value="Genomic_DNA"/>
</dbReference>
<dbReference type="Proteomes" id="UP000663791">
    <property type="component" value="Unassembled WGS sequence"/>
</dbReference>
<feature type="region of interest" description="Disordered" evidence="1">
    <location>
        <begin position="615"/>
        <end position="637"/>
    </location>
</feature>
<feature type="region of interest" description="Disordered" evidence="1">
    <location>
        <begin position="683"/>
        <end position="706"/>
    </location>
</feature>
<evidence type="ECO:0008006" key="4">
    <source>
        <dbReference type="Google" id="ProtNLM"/>
    </source>
</evidence>
<dbReference type="InterPro" id="IPR029058">
    <property type="entry name" value="AB_hydrolase_fold"/>
</dbReference>
<reference evidence="2" key="1">
    <citation type="submission" date="2021-01" db="EMBL/GenBank/DDBJ databases">
        <title>Novel species in genus Nocardioides.</title>
        <authorList>
            <person name="Zhang G."/>
        </authorList>
    </citation>
    <scope>NUCLEOTIDE SEQUENCE</scope>
    <source>
        <strain evidence="2">Zg-536</strain>
    </source>
</reference>
<comment type="caution">
    <text evidence="2">The sequence shown here is derived from an EMBL/GenBank/DDBJ whole genome shotgun (WGS) entry which is preliminary data.</text>
</comment>
<gene>
    <name evidence="2" type="ORF">JK386_09555</name>
</gene>
<evidence type="ECO:0000313" key="3">
    <source>
        <dbReference type="Proteomes" id="UP000663791"/>
    </source>
</evidence>
<evidence type="ECO:0000256" key="1">
    <source>
        <dbReference type="SAM" id="MobiDB-lite"/>
    </source>
</evidence>
<sequence length="706" mass="74833">MPKNQRPKPAESPTLIAHADYFDIVRAADGAPVSPEPVLLFLHGVGTGDQDDAWRGALDRSLREVGYPGLDGIHVLAPKYPNALRGVDDKMDVPELTIRVPTGQAAKTNRLEFQRRQGAVEIRMVRHDAGTGWAGPEGAAAAALKAPAFVQAKNYLSHAHIRAFVLNRILERLPEAGRLVIVGHSLGSVIAADLVRRLPPRLEVVGMVTIGSPLPSTSFDIGGIRKALKEPPTNLGWWVNFWNIADPVTTHRGLSSVLPWIVDHRVRTHVGLGVHAATTYLSDRNVATAIGFGLHGSTSRELVVAETGLEIPLDYAETIALVALRAAHLTSTKLSGERQARFATALRQVQATTVDRIAQRNADEGRTMPSAIAALRVDLTDPGSVAPEPRRIHHLSKEDAVVMLTSLVATNVIRPFEIDVPDEVRREVFEDLTVEMGLGRQFGRDVVSAAEEASRALTGSNINWVKWVALGVGAAAVAATGGLAAAAAPAGLAGAAAITSALAAFGPGGMVGGLLTAGALVSAGSGGLAIGLANPTTSADTVEAVVAAQLTAEILRFRQKLDADPTVWADLIETSTEVRREQARLTVISDEGSPLLKDLDVKLEVTDRALRHLSARGLDPNGDPDLIPTEDASGSGLAQSGLLHRAADAFRTVDIDGDGIPDRPRAAVAIDEARAALRSRTYDLLRRRRAEGGPEGGTETDRPDQT</sequence>
<organism evidence="2 3">
    <name type="scientific">Nocardioides faecalis</name>
    <dbReference type="NCBI Taxonomy" id="2803858"/>
    <lineage>
        <taxon>Bacteria</taxon>
        <taxon>Bacillati</taxon>
        <taxon>Actinomycetota</taxon>
        <taxon>Actinomycetes</taxon>
        <taxon>Propionibacteriales</taxon>
        <taxon>Nocardioidaceae</taxon>
        <taxon>Nocardioides</taxon>
    </lineage>
</organism>
<dbReference type="Gene3D" id="3.40.50.1820">
    <property type="entry name" value="alpha/beta hydrolase"/>
    <property type="match status" value="1"/>
</dbReference>
<evidence type="ECO:0000313" key="2">
    <source>
        <dbReference type="EMBL" id="MBM9460149.1"/>
    </source>
</evidence>
<keyword evidence="3" id="KW-1185">Reference proteome</keyword>
<dbReference type="SUPFAM" id="SSF53474">
    <property type="entry name" value="alpha/beta-Hydrolases"/>
    <property type="match status" value="1"/>
</dbReference>
<dbReference type="AlphaFoldDB" id="A0A939BT00"/>
<dbReference type="RefSeq" id="WP_205291461.1">
    <property type="nucleotide sequence ID" value="NZ_JAERTX010000007.1"/>
</dbReference>
<protein>
    <recommendedName>
        <fullName evidence="4">Alpha/beta hydrolase</fullName>
    </recommendedName>
</protein>
<proteinExistence type="predicted"/>